<sequence length="152" mass="15736">MAQAHRAVRAALAHGTPDDDIHVVARSDIEARQIHDRRKMADSDFIPAALRGVAGGGILGLAASLIVMAVHGAGPLAVLLGTGVGAAIGGLAASLMGAGVQDPVRRRFEKQIDAGNILILIDEDDTMLPETLRAMEEAGAKRLPYDAPSAMS</sequence>
<reference evidence="2 3" key="1">
    <citation type="submission" date="2017-10" db="EMBL/GenBank/DDBJ databases">
        <title>Whole genome sequencing of Pseudoxanthomonas broegbernensis DSM 12573(T).</title>
        <authorList>
            <person name="Kumar S."/>
            <person name="Bansal K."/>
            <person name="Kaur A."/>
            <person name="Patil P."/>
            <person name="Sharma S."/>
            <person name="Patil P.B."/>
        </authorList>
    </citation>
    <scope>NUCLEOTIDE SEQUENCE [LARGE SCALE GENOMIC DNA]</scope>
    <source>
        <strain evidence="2 3">DSM 12573</strain>
    </source>
</reference>
<evidence type="ECO:0000313" key="2">
    <source>
        <dbReference type="EMBL" id="KAF1686327.1"/>
    </source>
</evidence>
<gene>
    <name evidence="2" type="ORF">B1992_08880</name>
</gene>
<dbReference type="EMBL" id="MWIP01000007">
    <property type="protein sequence ID" value="KAF1686327.1"/>
    <property type="molecule type" value="Genomic_DNA"/>
</dbReference>
<organism evidence="2 3">
    <name type="scientific">Pseudoxanthomonas broegbernensis</name>
    <dbReference type="NCBI Taxonomy" id="83619"/>
    <lineage>
        <taxon>Bacteria</taxon>
        <taxon>Pseudomonadati</taxon>
        <taxon>Pseudomonadota</taxon>
        <taxon>Gammaproteobacteria</taxon>
        <taxon>Lysobacterales</taxon>
        <taxon>Lysobacteraceae</taxon>
        <taxon>Pseudoxanthomonas</taxon>
    </lineage>
</organism>
<dbReference type="AlphaFoldDB" id="A0A7V8GMA3"/>
<dbReference type="PANTHER" id="PTHR36109">
    <property type="entry name" value="MEMBRANE PROTEIN-RELATED"/>
    <property type="match status" value="1"/>
</dbReference>
<comment type="caution">
    <text evidence="2">The sequence shown here is derived from an EMBL/GenBank/DDBJ whole genome shotgun (WGS) entry which is preliminary data.</text>
</comment>
<proteinExistence type="predicted"/>
<evidence type="ECO:0000256" key="1">
    <source>
        <dbReference type="SAM" id="Phobius"/>
    </source>
</evidence>
<evidence type="ECO:0008006" key="4">
    <source>
        <dbReference type="Google" id="ProtNLM"/>
    </source>
</evidence>
<dbReference type="InterPro" id="IPR052948">
    <property type="entry name" value="Low_temp-induced_all0457"/>
</dbReference>
<keyword evidence="1" id="KW-0812">Transmembrane</keyword>
<protein>
    <recommendedName>
        <fullName evidence="4">DUF1269 domain-containing protein</fullName>
    </recommendedName>
</protein>
<dbReference type="Proteomes" id="UP000462066">
    <property type="component" value="Unassembled WGS sequence"/>
</dbReference>
<keyword evidence="3" id="KW-1185">Reference proteome</keyword>
<evidence type="ECO:0000313" key="3">
    <source>
        <dbReference type="Proteomes" id="UP000462066"/>
    </source>
</evidence>
<feature type="transmembrane region" description="Helical" evidence="1">
    <location>
        <begin position="48"/>
        <end position="70"/>
    </location>
</feature>
<keyword evidence="1" id="KW-0472">Membrane</keyword>
<accession>A0A7V8GMA3</accession>
<feature type="transmembrane region" description="Helical" evidence="1">
    <location>
        <begin position="76"/>
        <end position="100"/>
    </location>
</feature>
<name>A0A7V8GMA3_9GAMM</name>
<keyword evidence="1" id="KW-1133">Transmembrane helix</keyword>
<dbReference type="PANTHER" id="PTHR36109:SF2">
    <property type="entry name" value="MEMBRANE PROTEIN"/>
    <property type="match status" value="1"/>
</dbReference>